<proteinExistence type="predicted"/>
<dbReference type="EMBL" id="UXAW01000055">
    <property type="protein sequence ID" value="VDC26433.1"/>
    <property type="molecule type" value="Genomic_DNA"/>
</dbReference>
<dbReference type="InterPro" id="IPR027266">
    <property type="entry name" value="TrmE/GcvT-like"/>
</dbReference>
<dbReference type="AlphaFoldDB" id="A0A3P5WSR9"/>
<dbReference type="Gene3D" id="3.30.1360.120">
    <property type="entry name" value="Probable tRNA modification gtpase trme, domain 1"/>
    <property type="match status" value="1"/>
</dbReference>
<dbReference type="Gene3D" id="3.30.70.1520">
    <property type="entry name" value="Heterotetrameric sarcosine oxidase"/>
    <property type="match status" value="1"/>
</dbReference>
<name>A0A3P5WSR9_9RHOB</name>
<accession>A0A3P5WSR9</accession>
<sequence length="190" mass="20286">MAEHRLKPITPLGGDTSRKDTFQGVTITEVVDTALASLSARASQAAEFRAAAPKFFGFDLPAPARSASGGDYTAIWTGPEQWFIEAPFATHEDIARIVKQGFGDAASVTEQTDGWGRFDLEGPRVRKVFEILSNLDLEKLPSGGASRTVIEHLGCILVCREAGARYSVYGPRSSAASLHHALVTAAKAAL</sequence>
<gene>
    <name evidence="1" type="ORF">XINFAN_01672</name>
</gene>
<reference evidence="1 2" key="1">
    <citation type="submission" date="2018-11" db="EMBL/GenBank/DDBJ databases">
        <authorList>
            <person name="Criscuolo A."/>
        </authorList>
    </citation>
    <scope>NUCLEOTIDE SEQUENCE [LARGE SCALE GENOMIC DNA]</scope>
    <source>
        <strain evidence="1">ACIP111625</strain>
    </source>
</reference>
<evidence type="ECO:0000313" key="2">
    <source>
        <dbReference type="Proteomes" id="UP000277498"/>
    </source>
</evidence>
<protein>
    <submittedName>
        <fullName evidence="1">Sarcosine oxidase, gamma subunit family</fullName>
    </submittedName>
</protein>
<dbReference type="SUPFAM" id="SSF103025">
    <property type="entry name" value="Folate-binding domain"/>
    <property type="match status" value="1"/>
</dbReference>
<dbReference type="Proteomes" id="UP000277498">
    <property type="component" value="Unassembled WGS sequence"/>
</dbReference>
<dbReference type="RefSeq" id="WP_233352171.1">
    <property type="nucleotide sequence ID" value="NZ_UXAW01000055.1"/>
</dbReference>
<evidence type="ECO:0000313" key="1">
    <source>
        <dbReference type="EMBL" id="VDC26433.1"/>
    </source>
</evidence>
<keyword evidence="2" id="KW-1185">Reference proteome</keyword>
<organism evidence="1 2">
    <name type="scientific">Pseudogemmobacter humi</name>
    <dbReference type="NCBI Taxonomy" id="2483812"/>
    <lineage>
        <taxon>Bacteria</taxon>
        <taxon>Pseudomonadati</taxon>
        <taxon>Pseudomonadota</taxon>
        <taxon>Alphaproteobacteria</taxon>
        <taxon>Rhodobacterales</taxon>
        <taxon>Paracoccaceae</taxon>
        <taxon>Pseudogemmobacter</taxon>
    </lineage>
</organism>